<feature type="region of interest" description="Disordered" evidence="1">
    <location>
        <begin position="97"/>
        <end position="121"/>
    </location>
</feature>
<reference evidence="2 3" key="1">
    <citation type="submission" date="2022-05" db="EMBL/GenBank/DDBJ databases">
        <title>Genome Sequencing of Bee-Associated Microbes.</title>
        <authorList>
            <person name="Dunlap C."/>
        </authorList>
    </citation>
    <scope>NUCLEOTIDE SEQUENCE [LARGE SCALE GENOMIC DNA]</scope>
    <source>
        <strain evidence="2 3">NRRL NRS-750</strain>
    </source>
</reference>
<evidence type="ECO:0000256" key="1">
    <source>
        <dbReference type="SAM" id="MobiDB-lite"/>
    </source>
</evidence>
<comment type="caution">
    <text evidence="2">The sequence shown here is derived from an EMBL/GenBank/DDBJ whole genome shotgun (WGS) entry which is preliminary data.</text>
</comment>
<organism evidence="2 3">
    <name type="scientific">Paenibacillus alvei</name>
    <name type="common">Bacillus alvei</name>
    <dbReference type="NCBI Taxonomy" id="44250"/>
    <lineage>
        <taxon>Bacteria</taxon>
        <taxon>Bacillati</taxon>
        <taxon>Bacillota</taxon>
        <taxon>Bacilli</taxon>
        <taxon>Bacillales</taxon>
        <taxon>Paenibacillaceae</taxon>
        <taxon>Paenibacillus</taxon>
    </lineage>
</organism>
<feature type="non-terminal residue" evidence="2">
    <location>
        <position position="121"/>
    </location>
</feature>
<name>A0ABT4E7B6_PAEAL</name>
<evidence type="ECO:0000313" key="3">
    <source>
        <dbReference type="Proteomes" id="UP001527090"/>
    </source>
</evidence>
<dbReference type="EMBL" id="JAMDLY010000005">
    <property type="protein sequence ID" value="MCY9528261.1"/>
    <property type="molecule type" value="Genomic_DNA"/>
</dbReference>
<accession>A0ABT4E7B6</accession>
<keyword evidence="3" id="KW-1185">Reference proteome</keyword>
<protein>
    <submittedName>
        <fullName evidence="2">Uncharacterized protein</fullName>
    </submittedName>
</protein>
<sequence length="121" mass="12902">MSNEYLRQPGQQQFRDLVQQVNEGTSNPVSYTSNSASYGTGISSGYGMSSNLGSGSYGAYNVDVTRGASLQPSGYLHSYTSQQSEQNVVPNNFQSSGYVGSITSQTHGAQQNVVPNSFQPT</sequence>
<dbReference type="Proteomes" id="UP001527090">
    <property type="component" value="Unassembled WGS sequence"/>
</dbReference>
<dbReference type="RefSeq" id="WP_268631585.1">
    <property type="nucleotide sequence ID" value="NZ_JAMDLY010000005.1"/>
</dbReference>
<evidence type="ECO:0000313" key="2">
    <source>
        <dbReference type="EMBL" id="MCY9528261.1"/>
    </source>
</evidence>
<gene>
    <name evidence="2" type="ORF">M5X04_02780</name>
</gene>
<proteinExistence type="predicted"/>